<dbReference type="PANTHER" id="PTHR48111:SF1">
    <property type="entry name" value="TWO-COMPONENT RESPONSE REGULATOR ORR33"/>
    <property type="match status" value="1"/>
</dbReference>
<dbReference type="InterPro" id="IPR001867">
    <property type="entry name" value="OmpR/PhoB-type_DNA-bd"/>
</dbReference>
<dbReference type="SMART" id="SM00862">
    <property type="entry name" value="Trans_reg_C"/>
    <property type="match status" value="1"/>
</dbReference>
<dbReference type="AlphaFoldDB" id="A0A7X1G7H7"/>
<reference evidence="10 11" key="1">
    <citation type="submission" date="2020-08" db="EMBL/GenBank/DDBJ databases">
        <title>Pseudomonas sp. nov.</title>
        <authorList>
            <person name="Gieschler S."/>
            <person name="Fiedler G."/>
            <person name="Brinks E."/>
            <person name="Boehnlein C."/>
            <person name="Franz C.M.A.P."/>
            <person name="Kabisch J."/>
        </authorList>
    </citation>
    <scope>NUCLEOTIDE SEQUENCE [LARGE SCALE GENOMIC DNA]</scope>
    <source>
        <strain evidence="10 11">MBT-2</strain>
    </source>
</reference>
<organism evidence="10 11">
    <name type="scientific">Pseudomonas baltica</name>
    <dbReference type="NCBI Taxonomy" id="2762576"/>
    <lineage>
        <taxon>Bacteria</taxon>
        <taxon>Pseudomonadati</taxon>
        <taxon>Pseudomonadota</taxon>
        <taxon>Gammaproteobacteria</taxon>
        <taxon>Pseudomonadales</taxon>
        <taxon>Pseudomonadaceae</taxon>
        <taxon>Pseudomonas</taxon>
    </lineage>
</organism>
<evidence type="ECO:0000313" key="10">
    <source>
        <dbReference type="EMBL" id="MBC2679159.1"/>
    </source>
</evidence>
<keyword evidence="3" id="KW-0805">Transcription regulation</keyword>
<dbReference type="EMBL" id="JACMYH010000002">
    <property type="protein sequence ID" value="MBC2679159.1"/>
    <property type="molecule type" value="Genomic_DNA"/>
</dbReference>
<dbReference type="GO" id="GO:0006355">
    <property type="term" value="P:regulation of DNA-templated transcription"/>
    <property type="evidence" value="ECO:0007669"/>
    <property type="project" value="InterPro"/>
</dbReference>
<dbReference type="PROSITE" id="PS51755">
    <property type="entry name" value="OMPR_PHOB"/>
    <property type="match status" value="1"/>
</dbReference>
<name>A0A7X1G7H7_9PSED</name>
<dbReference type="PROSITE" id="PS50110">
    <property type="entry name" value="RESPONSE_REGULATORY"/>
    <property type="match status" value="1"/>
</dbReference>
<keyword evidence="11" id="KW-1185">Reference proteome</keyword>
<gene>
    <name evidence="10" type="ORF">H7993_12265</name>
</gene>
<dbReference type="GO" id="GO:0000976">
    <property type="term" value="F:transcription cis-regulatory region binding"/>
    <property type="evidence" value="ECO:0007669"/>
    <property type="project" value="TreeGrafter"/>
</dbReference>
<dbReference type="InterPro" id="IPR039420">
    <property type="entry name" value="WalR-like"/>
</dbReference>
<dbReference type="InterPro" id="IPR036388">
    <property type="entry name" value="WH-like_DNA-bd_sf"/>
</dbReference>
<dbReference type="PANTHER" id="PTHR48111">
    <property type="entry name" value="REGULATOR OF RPOS"/>
    <property type="match status" value="1"/>
</dbReference>
<dbReference type="Gene3D" id="1.10.10.10">
    <property type="entry name" value="Winged helix-like DNA-binding domain superfamily/Winged helix DNA-binding domain"/>
    <property type="match status" value="1"/>
</dbReference>
<dbReference type="SUPFAM" id="SSF46894">
    <property type="entry name" value="C-terminal effector domain of the bipartite response regulators"/>
    <property type="match status" value="1"/>
</dbReference>
<evidence type="ECO:0000313" key="11">
    <source>
        <dbReference type="Proteomes" id="UP000546173"/>
    </source>
</evidence>
<evidence type="ECO:0000259" key="8">
    <source>
        <dbReference type="PROSITE" id="PS50110"/>
    </source>
</evidence>
<dbReference type="RefSeq" id="WP_185794542.1">
    <property type="nucleotide sequence ID" value="NZ_JACMYH010000002.1"/>
</dbReference>
<dbReference type="Pfam" id="PF00486">
    <property type="entry name" value="Trans_reg_C"/>
    <property type="match status" value="1"/>
</dbReference>
<keyword evidence="4 7" id="KW-0238">DNA-binding</keyword>
<comment type="caution">
    <text evidence="6">Lacks conserved residue(s) required for the propagation of feature annotation.</text>
</comment>
<evidence type="ECO:0000256" key="6">
    <source>
        <dbReference type="PROSITE-ProRule" id="PRU00169"/>
    </source>
</evidence>
<comment type="caution">
    <text evidence="10">The sequence shown here is derived from an EMBL/GenBank/DDBJ whole genome shotgun (WGS) entry which is preliminary data.</text>
</comment>
<feature type="domain" description="OmpR/PhoB-type" evidence="9">
    <location>
        <begin position="114"/>
        <end position="213"/>
    </location>
</feature>
<dbReference type="CDD" id="cd00383">
    <property type="entry name" value="trans_reg_C"/>
    <property type="match status" value="1"/>
</dbReference>
<evidence type="ECO:0000256" key="3">
    <source>
        <dbReference type="ARBA" id="ARBA00023015"/>
    </source>
</evidence>
<feature type="domain" description="Response regulatory" evidence="8">
    <location>
        <begin position="1"/>
        <end position="110"/>
    </location>
</feature>
<evidence type="ECO:0000256" key="4">
    <source>
        <dbReference type="ARBA" id="ARBA00023125"/>
    </source>
</evidence>
<protein>
    <submittedName>
        <fullName evidence="10">Response regulator transcription factor</fullName>
    </submittedName>
</protein>
<dbReference type="InterPro" id="IPR011006">
    <property type="entry name" value="CheY-like_superfamily"/>
</dbReference>
<accession>A0A7X1G7H7</accession>
<dbReference type="InterPro" id="IPR016032">
    <property type="entry name" value="Sig_transdc_resp-reg_C-effctor"/>
</dbReference>
<sequence length="220" mass="23573">MNLLYISDTPDNALQGALAEHATTLHTVDTATAAQALVPGQYGFIVLALERSGQGALEHCLAHRGSAALMVLLAGDDRQARIAALRAGADACLAQPVATAEVLARLQALSRARPRAPALPPSRLWLSPSRLMVGRGKRQQSLTVSEHRLLAMLASNPGAVSRQFIEQQLWGAGQAPKTALIERHVCNLRRKLAQLDCPEALQTLRGFGYSLAEPLLLRAD</sequence>
<keyword evidence="5" id="KW-0804">Transcription</keyword>
<dbReference type="Proteomes" id="UP000546173">
    <property type="component" value="Unassembled WGS sequence"/>
</dbReference>
<dbReference type="GO" id="GO:0032993">
    <property type="term" value="C:protein-DNA complex"/>
    <property type="evidence" value="ECO:0007669"/>
    <property type="project" value="TreeGrafter"/>
</dbReference>
<evidence type="ECO:0000256" key="2">
    <source>
        <dbReference type="ARBA" id="ARBA00023012"/>
    </source>
</evidence>
<dbReference type="InterPro" id="IPR001789">
    <property type="entry name" value="Sig_transdc_resp-reg_receiver"/>
</dbReference>
<dbReference type="Gene3D" id="3.40.50.2300">
    <property type="match status" value="1"/>
</dbReference>
<feature type="DNA-binding region" description="OmpR/PhoB-type" evidence="7">
    <location>
        <begin position="114"/>
        <end position="213"/>
    </location>
</feature>
<evidence type="ECO:0000256" key="7">
    <source>
        <dbReference type="PROSITE-ProRule" id="PRU01091"/>
    </source>
</evidence>
<keyword evidence="1" id="KW-0597">Phosphoprotein</keyword>
<keyword evidence="2" id="KW-0902">Two-component regulatory system</keyword>
<dbReference type="SUPFAM" id="SSF52172">
    <property type="entry name" value="CheY-like"/>
    <property type="match status" value="1"/>
</dbReference>
<evidence type="ECO:0000256" key="1">
    <source>
        <dbReference type="ARBA" id="ARBA00022553"/>
    </source>
</evidence>
<dbReference type="GO" id="GO:0005829">
    <property type="term" value="C:cytosol"/>
    <property type="evidence" value="ECO:0007669"/>
    <property type="project" value="TreeGrafter"/>
</dbReference>
<dbReference type="GO" id="GO:0000156">
    <property type="term" value="F:phosphorelay response regulator activity"/>
    <property type="evidence" value="ECO:0007669"/>
    <property type="project" value="TreeGrafter"/>
</dbReference>
<evidence type="ECO:0000259" key="9">
    <source>
        <dbReference type="PROSITE" id="PS51755"/>
    </source>
</evidence>
<evidence type="ECO:0000256" key="5">
    <source>
        <dbReference type="ARBA" id="ARBA00023163"/>
    </source>
</evidence>
<proteinExistence type="predicted"/>